<dbReference type="STRING" id="46731.A0A3M6TYC7"/>
<dbReference type="InterPro" id="IPR017096">
    <property type="entry name" value="BTB-kelch_protein"/>
</dbReference>
<dbReference type="PANTHER" id="PTHR24412">
    <property type="entry name" value="KELCH PROTEIN"/>
    <property type="match status" value="1"/>
</dbReference>
<dbReference type="Gene3D" id="2.120.10.80">
    <property type="entry name" value="Kelch-type beta propeller"/>
    <property type="match status" value="1"/>
</dbReference>
<dbReference type="InterPro" id="IPR015915">
    <property type="entry name" value="Kelch-typ_b-propeller"/>
</dbReference>
<dbReference type="Proteomes" id="UP000275408">
    <property type="component" value="Unassembled WGS sequence"/>
</dbReference>
<dbReference type="SMART" id="SM00875">
    <property type="entry name" value="BACK"/>
    <property type="match status" value="1"/>
</dbReference>
<dbReference type="PANTHER" id="PTHR24412:SF451">
    <property type="entry name" value="KELCH-LIKE PROTEIN 20"/>
    <property type="match status" value="1"/>
</dbReference>
<dbReference type="InterPro" id="IPR006652">
    <property type="entry name" value="Kelch_1"/>
</dbReference>
<protein>
    <recommendedName>
        <fullName evidence="5">BTB domain-containing protein</fullName>
    </recommendedName>
</protein>
<feature type="domain" description="BTB" evidence="5">
    <location>
        <begin position="78"/>
        <end position="150"/>
    </location>
</feature>
<dbReference type="PIRSF" id="PIRSF037037">
    <property type="entry name" value="Kelch-like_protein_gigaxonin"/>
    <property type="match status" value="1"/>
</dbReference>
<dbReference type="InterPro" id="IPR011333">
    <property type="entry name" value="SKP1/BTB/POZ_sf"/>
</dbReference>
<dbReference type="Pfam" id="PF07707">
    <property type="entry name" value="BACK"/>
    <property type="match status" value="1"/>
</dbReference>
<gene>
    <name evidence="6" type="ORF">pdam_00000677</name>
</gene>
<reference evidence="6 7" key="1">
    <citation type="journal article" date="2018" name="Sci. Rep.">
        <title>Comparative analysis of the Pocillopora damicornis genome highlights role of immune system in coral evolution.</title>
        <authorList>
            <person name="Cunning R."/>
            <person name="Bay R.A."/>
            <person name="Gillette P."/>
            <person name="Baker A.C."/>
            <person name="Traylor-Knowles N."/>
        </authorList>
    </citation>
    <scope>NUCLEOTIDE SEQUENCE [LARGE SCALE GENOMIC DNA]</scope>
    <source>
        <strain evidence="6">RSMAS</strain>
        <tissue evidence="6">Whole animal</tissue>
    </source>
</reference>
<organism evidence="6 7">
    <name type="scientific">Pocillopora damicornis</name>
    <name type="common">Cauliflower coral</name>
    <name type="synonym">Millepora damicornis</name>
    <dbReference type="NCBI Taxonomy" id="46731"/>
    <lineage>
        <taxon>Eukaryota</taxon>
        <taxon>Metazoa</taxon>
        <taxon>Cnidaria</taxon>
        <taxon>Anthozoa</taxon>
        <taxon>Hexacorallia</taxon>
        <taxon>Scleractinia</taxon>
        <taxon>Astrocoeniina</taxon>
        <taxon>Pocilloporidae</taxon>
        <taxon>Pocillopora</taxon>
    </lineage>
</organism>
<comment type="caution">
    <text evidence="6">The sequence shown here is derived from an EMBL/GenBank/DDBJ whole genome shotgun (WGS) entry which is preliminary data.</text>
</comment>
<dbReference type="Gene3D" id="1.25.40.420">
    <property type="match status" value="1"/>
</dbReference>
<keyword evidence="3" id="KW-0677">Repeat</keyword>
<sequence>ESSILQVQRSCEVKNKQIAVSKSRFEHSLTLNNEMSLRQINSPPSQAVVANEIIFQWETHSHKAFRIFQEMRAKEELCDVYICCDGRRFPAHRVVLAATCPFFREKLAAEHDESECEESFVELEIPWNFDNLLMLNALDFLYEGKLVLQLDHIKELLQLLHYLKLFVHSHIPLPIHGLLQIEEAVIACERFAIDHLRNQNCVGYHKLAETLGLEQLKLKTMEYMEWNFLQIVNEDDFVKLSAHQITSLLGSNSLKVRKEEKVYEAVWKWYKHDPEKRNKELDTVLKTIRFRQITTKFLQTRILPELVKGEGKCRKDVEDALAARKLSQENNDSGKPRNSRKIVYLFSMKTNRVDTFDEEQRACVPCLKLTSFSDASKEDNYHCAFLVQGELYIVSRRTVNRFNPVTKKWTWVGDGRAVRESGVCSDRNNIYVFGGKPDDMSAHKFDVCHGVWSSLPEMNRRRRCTGVAILGRKIYVIGGLNDDGPLNSMESFHIRSQKWKLLPGLLEPRFSMGVVTWAGSIFVFGGRSDRQSLGSMEVYHPKEDKWVFAPAQLNDNRSEFGHVVYENKIYCFGGRGVTSIEYYDYLNEQWRIVGRVSDNTYSVNCLVYPPLN</sequence>
<evidence type="ECO:0000256" key="2">
    <source>
        <dbReference type="ARBA" id="ARBA00022441"/>
    </source>
</evidence>
<keyword evidence="7" id="KW-1185">Reference proteome</keyword>
<evidence type="ECO:0000313" key="6">
    <source>
        <dbReference type="EMBL" id="RMX46366.1"/>
    </source>
</evidence>
<dbReference type="PROSITE" id="PS50097">
    <property type="entry name" value="BTB"/>
    <property type="match status" value="1"/>
</dbReference>
<evidence type="ECO:0000256" key="1">
    <source>
        <dbReference type="ARBA" id="ARBA00004906"/>
    </source>
</evidence>
<dbReference type="InterPro" id="IPR011705">
    <property type="entry name" value="BACK"/>
</dbReference>
<feature type="non-terminal residue" evidence="6">
    <location>
        <position position="1"/>
    </location>
</feature>
<dbReference type="InterPro" id="IPR000210">
    <property type="entry name" value="BTB/POZ_dom"/>
</dbReference>
<dbReference type="OrthoDB" id="10261408at2759"/>
<dbReference type="EMBL" id="RCHS01002704">
    <property type="protein sequence ID" value="RMX46366.1"/>
    <property type="molecule type" value="Genomic_DNA"/>
</dbReference>
<keyword evidence="4" id="KW-0833">Ubl conjugation pathway</keyword>
<proteinExistence type="predicted"/>
<dbReference type="SUPFAM" id="SSF54695">
    <property type="entry name" value="POZ domain"/>
    <property type="match status" value="1"/>
</dbReference>
<evidence type="ECO:0000313" key="7">
    <source>
        <dbReference type="Proteomes" id="UP000275408"/>
    </source>
</evidence>
<dbReference type="AlphaFoldDB" id="A0A3M6TYC7"/>
<dbReference type="FunFam" id="1.25.40.420:FF:000001">
    <property type="entry name" value="Kelch-like family member 12"/>
    <property type="match status" value="1"/>
</dbReference>
<evidence type="ECO:0000259" key="5">
    <source>
        <dbReference type="PROSITE" id="PS50097"/>
    </source>
</evidence>
<dbReference type="Pfam" id="PF00651">
    <property type="entry name" value="BTB"/>
    <property type="match status" value="1"/>
</dbReference>
<evidence type="ECO:0000256" key="3">
    <source>
        <dbReference type="ARBA" id="ARBA00022737"/>
    </source>
</evidence>
<comment type="pathway">
    <text evidence="1">Protein modification; protein ubiquitination.</text>
</comment>
<dbReference type="SMART" id="SM00225">
    <property type="entry name" value="BTB"/>
    <property type="match status" value="1"/>
</dbReference>
<dbReference type="Pfam" id="PF24681">
    <property type="entry name" value="Kelch_KLHDC2_KLHL20_DRC7"/>
    <property type="match status" value="1"/>
</dbReference>
<dbReference type="Gene3D" id="3.30.710.10">
    <property type="entry name" value="Potassium Channel Kv1.1, Chain A"/>
    <property type="match status" value="1"/>
</dbReference>
<dbReference type="SMART" id="SM00612">
    <property type="entry name" value="Kelch"/>
    <property type="match status" value="4"/>
</dbReference>
<dbReference type="SUPFAM" id="SSF117281">
    <property type="entry name" value="Kelch motif"/>
    <property type="match status" value="1"/>
</dbReference>
<evidence type="ECO:0000256" key="4">
    <source>
        <dbReference type="ARBA" id="ARBA00022786"/>
    </source>
</evidence>
<name>A0A3M6TYC7_POCDA</name>
<accession>A0A3M6TYC7</accession>
<keyword evidence="2" id="KW-0880">Kelch repeat</keyword>